<evidence type="ECO:0000313" key="8">
    <source>
        <dbReference type="EMBL" id="PRH78070.1"/>
    </source>
</evidence>
<evidence type="ECO:0000256" key="7">
    <source>
        <dbReference type="SAM" id="Phobius"/>
    </source>
</evidence>
<dbReference type="AlphaFoldDB" id="A0A2S9PUF9"/>
<feature type="transmembrane region" description="Helical" evidence="7">
    <location>
        <begin position="6"/>
        <end position="24"/>
    </location>
</feature>
<sequence length="87" mass="8925">MEISGFISAIVIGVVIGILGRLALPGRQRIGVLWTILVGVVAALVGTAIAAALGVADSDGIDWIELILQVVLAALGVVAVERLKGRR</sequence>
<keyword evidence="5 7" id="KW-1133">Transmembrane helix</keyword>
<evidence type="ECO:0000313" key="9">
    <source>
        <dbReference type="Proteomes" id="UP000239322"/>
    </source>
</evidence>
<comment type="subcellular location">
    <subcellularLocation>
        <location evidence="1">Cell membrane</location>
        <topology evidence="1">Multi-pass membrane protein</topology>
    </subcellularLocation>
</comment>
<evidence type="ECO:0000256" key="1">
    <source>
        <dbReference type="ARBA" id="ARBA00004651"/>
    </source>
</evidence>
<keyword evidence="4 7" id="KW-0812">Transmembrane</keyword>
<gene>
    <name evidence="8" type="ORF">C6N75_16925</name>
</gene>
<organism evidence="8 9">
    <name type="scientific">Streptomyces solincola</name>
    <dbReference type="NCBI Taxonomy" id="2100817"/>
    <lineage>
        <taxon>Bacteria</taxon>
        <taxon>Bacillati</taxon>
        <taxon>Actinomycetota</taxon>
        <taxon>Actinomycetes</taxon>
        <taxon>Kitasatosporales</taxon>
        <taxon>Streptomycetaceae</taxon>
        <taxon>Streptomyces</taxon>
    </lineage>
</organism>
<dbReference type="RefSeq" id="WP_105869744.1">
    <property type="nucleotide sequence ID" value="NZ_PVLV01000249.1"/>
</dbReference>
<accession>A0A2S9PUF9</accession>
<comment type="similarity">
    <text evidence="2">Belongs to the UPF0410 family.</text>
</comment>
<evidence type="ECO:0008006" key="10">
    <source>
        <dbReference type="Google" id="ProtNLM"/>
    </source>
</evidence>
<keyword evidence="3" id="KW-1003">Cell membrane</keyword>
<evidence type="ECO:0000256" key="3">
    <source>
        <dbReference type="ARBA" id="ARBA00022475"/>
    </source>
</evidence>
<evidence type="ECO:0000256" key="2">
    <source>
        <dbReference type="ARBA" id="ARBA00011006"/>
    </source>
</evidence>
<evidence type="ECO:0000256" key="5">
    <source>
        <dbReference type="ARBA" id="ARBA00022989"/>
    </source>
</evidence>
<dbReference type="Proteomes" id="UP000239322">
    <property type="component" value="Unassembled WGS sequence"/>
</dbReference>
<protein>
    <recommendedName>
        <fullName evidence="10">GlsB/YeaQ/YmgE family stress response membrane protein</fullName>
    </recommendedName>
</protein>
<keyword evidence="9" id="KW-1185">Reference proteome</keyword>
<evidence type="ECO:0000256" key="6">
    <source>
        <dbReference type="ARBA" id="ARBA00023136"/>
    </source>
</evidence>
<dbReference type="PANTHER" id="PTHR33884">
    <property type="entry name" value="UPF0410 PROTEIN YMGE"/>
    <property type="match status" value="1"/>
</dbReference>
<dbReference type="GO" id="GO:0005886">
    <property type="term" value="C:plasma membrane"/>
    <property type="evidence" value="ECO:0007669"/>
    <property type="project" value="UniProtKB-SubCell"/>
</dbReference>
<comment type="caution">
    <text evidence="8">The sequence shown here is derived from an EMBL/GenBank/DDBJ whole genome shotgun (WGS) entry which is preliminary data.</text>
</comment>
<dbReference type="InterPro" id="IPR007341">
    <property type="entry name" value="Transgly_assoc"/>
</dbReference>
<name>A0A2S9PUF9_9ACTN</name>
<proteinExistence type="inferred from homology"/>
<evidence type="ECO:0000256" key="4">
    <source>
        <dbReference type="ARBA" id="ARBA00022692"/>
    </source>
</evidence>
<reference evidence="8 9" key="1">
    <citation type="submission" date="2018-03" db="EMBL/GenBank/DDBJ databases">
        <title>Novel Streptomyces sp. from soil.</title>
        <authorList>
            <person name="Tan G.Y.A."/>
            <person name="Lee Z.Y."/>
        </authorList>
    </citation>
    <scope>NUCLEOTIDE SEQUENCE [LARGE SCALE GENOMIC DNA]</scope>
    <source>
        <strain evidence="8 9">ST5x</strain>
    </source>
</reference>
<dbReference type="EMBL" id="PVLV01000249">
    <property type="protein sequence ID" value="PRH78070.1"/>
    <property type="molecule type" value="Genomic_DNA"/>
</dbReference>
<dbReference type="PANTHER" id="PTHR33884:SF3">
    <property type="entry name" value="UPF0410 PROTEIN YMGE"/>
    <property type="match status" value="1"/>
</dbReference>
<feature type="transmembrane region" description="Helical" evidence="7">
    <location>
        <begin position="61"/>
        <end position="80"/>
    </location>
</feature>
<feature type="transmembrane region" description="Helical" evidence="7">
    <location>
        <begin position="31"/>
        <end position="55"/>
    </location>
</feature>
<keyword evidence="6 7" id="KW-0472">Membrane</keyword>